<name>A0A2W2B718_9BACT</name>
<gene>
    <name evidence="2" type="ORF">DN068_17175</name>
</gene>
<evidence type="ECO:0000313" key="3">
    <source>
        <dbReference type="Proteomes" id="UP000248745"/>
    </source>
</evidence>
<reference evidence="2 3" key="1">
    <citation type="submission" date="2018-06" db="EMBL/GenBank/DDBJ databases">
        <title>Mucibacter soli gen. nov., sp. nov., a new member of the family Chitinophagaceae producing mucin.</title>
        <authorList>
            <person name="Kim M.-K."/>
            <person name="Park S."/>
            <person name="Kim T.-S."/>
            <person name="Joung Y."/>
            <person name="Han J.-H."/>
            <person name="Kim S.B."/>
        </authorList>
    </citation>
    <scope>NUCLEOTIDE SEQUENCE [LARGE SCALE GENOMIC DNA]</scope>
    <source>
        <strain evidence="2 3">R1-15</strain>
    </source>
</reference>
<dbReference type="AlphaFoldDB" id="A0A2W2B718"/>
<protein>
    <recommendedName>
        <fullName evidence="4">DUF3575 domain-containing protein</fullName>
    </recommendedName>
</protein>
<keyword evidence="1" id="KW-0732">Signal</keyword>
<sequence>MRSIALSIALSGLLLHSNAYSQENTTRNIISVSPAQVTNASLTGFGLQYERMLSKKFSLYIPVAYSFGKNDPCEPASRVQMGYVFPGIKFYPAGNAHTVSYSFGPSLGLGVGRLTNSGEFNWCPAGEPSDPPTLKRHSTEIQFGLLINNALNINISRHFYTGLEAGMGIMYFDKVDGKNYGQDIMIQGNLRFGYRF</sequence>
<dbReference type="RefSeq" id="WP_111000168.1">
    <property type="nucleotide sequence ID" value="NZ_QKTW01000022.1"/>
</dbReference>
<accession>A0A2W2B718</accession>
<organism evidence="2 3">
    <name type="scientific">Taibaiella soli</name>
    <dbReference type="NCBI Taxonomy" id="1649169"/>
    <lineage>
        <taxon>Bacteria</taxon>
        <taxon>Pseudomonadati</taxon>
        <taxon>Bacteroidota</taxon>
        <taxon>Chitinophagia</taxon>
        <taxon>Chitinophagales</taxon>
        <taxon>Chitinophagaceae</taxon>
        <taxon>Taibaiella</taxon>
    </lineage>
</organism>
<dbReference type="EMBL" id="QKTW01000022">
    <property type="protein sequence ID" value="PZF71797.1"/>
    <property type="molecule type" value="Genomic_DNA"/>
</dbReference>
<keyword evidence="3" id="KW-1185">Reference proteome</keyword>
<evidence type="ECO:0000313" key="2">
    <source>
        <dbReference type="EMBL" id="PZF71797.1"/>
    </source>
</evidence>
<evidence type="ECO:0000256" key="1">
    <source>
        <dbReference type="SAM" id="SignalP"/>
    </source>
</evidence>
<comment type="caution">
    <text evidence="2">The sequence shown here is derived from an EMBL/GenBank/DDBJ whole genome shotgun (WGS) entry which is preliminary data.</text>
</comment>
<dbReference type="Proteomes" id="UP000248745">
    <property type="component" value="Unassembled WGS sequence"/>
</dbReference>
<dbReference type="OrthoDB" id="666428at2"/>
<evidence type="ECO:0008006" key="4">
    <source>
        <dbReference type="Google" id="ProtNLM"/>
    </source>
</evidence>
<feature type="signal peptide" evidence="1">
    <location>
        <begin position="1"/>
        <end position="21"/>
    </location>
</feature>
<feature type="chain" id="PRO_5016135429" description="DUF3575 domain-containing protein" evidence="1">
    <location>
        <begin position="22"/>
        <end position="196"/>
    </location>
</feature>
<proteinExistence type="predicted"/>